<evidence type="ECO:0000256" key="14">
    <source>
        <dbReference type="ARBA" id="ARBA00079026"/>
    </source>
</evidence>
<dbReference type="EC" id="3.2.1.46" evidence="2"/>
<dbReference type="GO" id="GO:0008422">
    <property type="term" value="F:beta-glucosidase activity"/>
    <property type="evidence" value="ECO:0007669"/>
    <property type="project" value="UniProtKB-EC"/>
</dbReference>
<feature type="signal peptide" evidence="17">
    <location>
        <begin position="1"/>
        <end position="16"/>
    </location>
</feature>
<dbReference type="Proteomes" id="UP000829999">
    <property type="component" value="Chromosome 13"/>
</dbReference>
<evidence type="ECO:0000256" key="3">
    <source>
        <dbReference type="ARBA" id="ARBA00012744"/>
    </source>
</evidence>
<evidence type="ECO:0000256" key="9">
    <source>
        <dbReference type="ARBA" id="ARBA00051414"/>
    </source>
</evidence>
<reference evidence="19" key="1">
    <citation type="submission" date="2025-08" db="UniProtKB">
        <authorList>
            <consortium name="RefSeq"/>
        </authorList>
    </citation>
    <scope>IDENTIFICATION</scope>
    <source>
        <tissue evidence="19">Whole larval tissue</tissue>
    </source>
</reference>
<comment type="catalytic activity">
    <reaction evidence="11">
        <text>beta-D-glucosyl-(1&lt;-&gt;1)-sphing-4-enine + H2O = sphing-4-enine + D-glucose</text>
        <dbReference type="Rhea" id="RHEA:59288"/>
        <dbReference type="ChEBI" id="CHEBI:4167"/>
        <dbReference type="ChEBI" id="CHEBI:15377"/>
        <dbReference type="ChEBI" id="CHEBI:57756"/>
        <dbReference type="ChEBI" id="CHEBI:83992"/>
    </reaction>
    <physiologicalReaction direction="left-to-right" evidence="11">
        <dbReference type="Rhea" id="RHEA:59289"/>
    </physiologicalReaction>
</comment>
<evidence type="ECO:0000256" key="10">
    <source>
        <dbReference type="ARBA" id="ARBA00051666"/>
    </source>
</evidence>
<dbReference type="PRINTS" id="PR00131">
    <property type="entry name" value="GLHYDRLASE1"/>
</dbReference>
<protein>
    <recommendedName>
        <fullName evidence="13">Cytosolic beta-glucosidase</fullName>
        <ecNumber evidence="3">3.2.1.21</ecNumber>
        <ecNumber evidence="2">3.2.1.46</ecNumber>
    </recommendedName>
    <alternativeName>
        <fullName evidence="14">Cytosolic galactosylceramidase</fullName>
    </alternativeName>
    <alternativeName>
        <fullName evidence="16">Cytosolic glucosylceramidase</fullName>
    </alternativeName>
    <alternativeName>
        <fullName evidence="15">Cytosolic glycosylceramidase</fullName>
    </alternativeName>
</protein>
<dbReference type="Gene3D" id="3.20.20.80">
    <property type="entry name" value="Glycosidases"/>
    <property type="match status" value="2"/>
</dbReference>
<evidence type="ECO:0000256" key="17">
    <source>
        <dbReference type="SAM" id="SignalP"/>
    </source>
</evidence>
<dbReference type="InterPro" id="IPR017853">
    <property type="entry name" value="GH"/>
</dbReference>
<dbReference type="Pfam" id="PF00232">
    <property type="entry name" value="Glyco_hydro_1"/>
    <property type="match status" value="2"/>
</dbReference>
<dbReference type="GeneID" id="118270693"/>
<comment type="catalytic activity">
    <reaction evidence="9">
        <text>a beta-D-xylosyl-(1&lt;-&gt;1')-N-acylsphing-4-enine + cholesterol = cholesteryl 3-beta-D-xyloside + an N-acylsphing-4-enine</text>
        <dbReference type="Rhea" id="RHEA:70239"/>
        <dbReference type="ChEBI" id="CHEBI:16113"/>
        <dbReference type="ChEBI" id="CHEBI:52639"/>
        <dbReference type="ChEBI" id="CHEBI:189067"/>
        <dbReference type="ChEBI" id="CHEBI:189068"/>
    </reaction>
    <physiologicalReaction direction="left-to-right" evidence="9">
        <dbReference type="Rhea" id="RHEA:70240"/>
    </physiologicalReaction>
    <physiologicalReaction direction="right-to-left" evidence="9">
        <dbReference type="Rhea" id="RHEA:70241"/>
    </physiologicalReaction>
</comment>
<evidence type="ECO:0000256" key="1">
    <source>
        <dbReference type="ARBA" id="ARBA00000448"/>
    </source>
</evidence>
<keyword evidence="17" id="KW-0732">Signal</keyword>
<evidence type="ECO:0000256" key="7">
    <source>
        <dbReference type="ARBA" id="ARBA00048813"/>
    </source>
</evidence>
<comment type="catalytic activity">
    <reaction evidence="6">
        <text>a beta-D-galactosyl-(1&lt;-&gt;1')-N-acylsphing-4-enine + H2O = an N-acylsphing-4-enine + D-galactose</text>
        <dbReference type="Rhea" id="RHEA:14297"/>
        <dbReference type="ChEBI" id="CHEBI:4139"/>
        <dbReference type="ChEBI" id="CHEBI:15377"/>
        <dbReference type="ChEBI" id="CHEBI:18390"/>
        <dbReference type="ChEBI" id="CHEBI:52639"/>
        <dbReference type="EC" id="3.2.1.46"/>
    </reaction>
    <physiologicalReaction direction="left-to-right" evidence="6">
        <dbReference type="Rhea" id="RHEA:14298"/>
    </physiologicalReaction>
</comment>
<keyword evidence="18" id="KW-1185">Reference proteome</keyword>
<evidence type="ECO:0000256" key="11">
    <source>
        <dbReference type="ARBA" id="ARBA00052085"/>
    </source>
</evidence>
<keyword evidence="4" id="KW-0378">Hydrolase</keyword>
<dbReference type="GO" id="GO:0004336">
    <property type="term" value="F:galactosylceramidase activity"/>
    <property type="evidence" value="ECO:0007669"/>
    <property type="project" value="UniProtKB-EC"/>
</dbReference>
<evidence type="ECO:0000256" key="6">
    <source>
        <dbReference type="ARBA" id="ARBA00033698"/>
    </source>
</evidence>
<comment type="catalytic activity">
    <reaction evidence="1">
        <text>Hydrolysis of terminal, non-reducing beta-D-glucosyl residues with release of beta-D-glucose.</text>
        <dbReference type="EC" id="3.2.1.21"/>
    </reaction>
</comment>
<comment type="catalytic activity">
    <reaction evidence="7">
        <text>beta-D-galactosyl-(1&lt;-&gt;1)-sphing-4-enine + H2O = sphing-4-enine + D-galactose</text>
        <dbReference type="Rhea" id="RHEA:43908"/>
        <dbReference type="ChEBI" id="CHEBI:4139"/>
        <dbReference type="ChEBI" id="CHEBI:15377"/>
        <dbReference type="ChEBI" id="CHEBI:57756"/>
        <dbReference type="ChEBI" id="CHEBI:57934"/>
    </reaction>
    <physiologicalReaction direction="left-to-right" evidence="7">
        <dbReference type="Rhea" id="RHEA:43909"/>
    </physiologicalReaction>
</comment>
<dbReference type="OrthoDB" id="65569at2759"/>
<comment type="similarity">
    <text evidence="12">Belongs to the glycosyl hydrolase 1 family. Klotho subfamily.</text>
</comment>
<dbReference type="FunFam" id="3.20.20.80:FF:000011">
    <property type="entry name" value="Cytosolic beta-glucosidase"/>
    <property type="match status" value="2"/>
</dbReference>
<evidence type="ECO:0000256" key="4">
    <source>
        <dbReference type="ARBA" id="ARBA00022801"/>
    </source>
</evidence>
<evidence type="ECO:0000313" key="19">
    <source>
        <dbReference type="RefSeq" id="XP_035442323.2"/>
    </source>
</evidence>
<gene>
    <name evidence="19" type="primary">LOC118270693</name>
</gene>
<evidence type="ECO:0000256" key="13">
    <source>
        <dbReference type="ARBA" id="ARBA00068094"/>
    </source>
</evidence>
<organism evidence="18 19">
    <name type="scientific">Spodoptera frugiperda</name>
    <name type="common">Fall armyworm</name>
    <dbReference type="NCBI Taxonomy" id="7108"/>
    <lineage>
        <taxon>Eukaryota</taxon>
        <taxon>Metazoa</taxon>
        <taxon>Ecdysozoa</taxon>
        <taxon>Arthropoda</taxon>
        <taxon>Hexapoda</taxon>
        <taxon>Insecta</taxon>
        <taxon>Pterygota</taxon>
        <taxon>Neoptera</taxon>
        <taxon>Endopterygota</taxon>
        <taxon>Lepidoptera</taxon>
        <taxon>Glossata</taxon>
        <taxon>Ditrysia</taxon>
        <taxon>Noctuoidea</taxon>
        <taxon>Noctuidae</taxon>
        <taxon>Amphipyrinae</taxon>
        <taxon>Spodoptera</taxon>
    </lineage>
</organism>
<dbReference type="PANTHER" id="PTHR10353:SF36">
    <property type="entry name" value="LP05116P"/>
    <property type="match status" value="1"/>
</dbReference>
<dbReference type="RefSeq" id="XP_035442323.2">
    <property type="nucleotide sequence ID" value="XM_035586430.2"/>
</dbReference>
<accession>A0A9R0ELA0</accession>
<keyword evidence="5" id="KW-0326">Glycosidase</keyword>
<comment type="catalytic activity">
    <reaction evidence="8">
        <text>beta-D-galactosyl-(1&lt;-&gt;1')-N-octadecanoylsphing-4-enine + H2O = N-octadecanoylsphing-4-enine + D-galactose</text>
        <dbReference type="Rhea" id="RHEA:59292"/>
        <dbReference type="ChEBI" id="CHEBI:4139"/>
        <dbReference type="ChEBI" id="CHEBI:15377"/>
        <dbReference type="ChEBI" id="CHEBI:72961"/>
        <dbReference type="ChEBI" id="CHEBI:84720"/>
    </reaction>
    <physiologicalReaction direction="left-to-right" evidence="8">
        <dbReference type="Rhea" id="RHEA:59293"/>
    </physiologicalReaction>
</comment>
<feature type="chain" id="PRO_5040257761" description="Cytosolic beta-glucosidase" evidence="17">
    <location>
        <begin position="17"/>
        <end position="1031"/>
    </location>
</feature>
<proteinExistence type="inferred from homology"/>
<dbReference type="SUPFAM" id="SSF51445">
    <property type="entry name" value="(Trans)glycosidases"/>
    <property type="match status" value="2"/>
</dbReference>
<evidence type="ECO:0000256" key="16">
    <source>
        <dbReference type="ARBA" id="ARBA00083229"/>
    </source>
</evidence>
<sequence length="1031" mass="118205">MKLLVVLSLVAVACNASIVRHQRRFPDDFLFGTATASYQIEGAWNEDGKGENIWDYMVHNTPEVIRDLSNGDIAADSYHNYKRDVEMMRELGLDAYRFSISWARILPTGMANEVNPAGIAFYNNYINEMLKYNITPMATLYHWDLPQKLQDLGGFANPLFSDWFEDYARVVFENFGDRVKLFITFNEPREICYQGYGGDLKAPILNSTAMGTYLCAKHLVIAHAKAYHLYNKEFKPTQGGQCGITISVNWFGPATDSAEDQFAAEIKRQGEWGIYAHPIFSSEGGFPKEFSERVAEKSAQQGYRRSRLPEFTEEEKELVRGASDFFGVNHYTARLISATLYKEAAPVPSQVDDMDVGQYAPDDWATSASAWLALAPNSIFNALNHLKEKYNNPIFYVTENGWSTYYETGLEDDGRVTYYRASMESLLNCLDDGINLKGYMAWSLMDNFEWMQGYVERFGLYQVDFSDPARTRTPRKSAFVYKHIIKHRAVDYEYEPETMVMTIDEGHFSIPKRMHVLALLLLNLLVGSDGWTDTRRRTFPENFLFGAATSAYQVEGAWNEDGKGESIWDRFSHEHPEKIADGRNGDVASDSYHLWRRDVEMLRELGVDFYRFSISWPRVLPTGFPSSINEAGFKYYDNLIDELLKYDIQPMVTLYHFDLPQELEELGGWTNPLSATWFEDYAKIVFKRYAEKVKFWITINQPNTICMEGYGSDVMAPGVNVRDVGAYECVKNVLLAHAKAYRLYEKEFKKEHEGNVGIAVAVNWFETLDRNNTVKMEAAERARAFEFGIYLDPIFSKEGNFPPIVRTIVDKKSEEQGFKTSRLPKLSSDEIKLLKGSADFLGMNHYTTFLVHHGEEKFEGPSVEDDRNTIYTQGSEWISGKSSWLKSAPYGLYKACIHLNLNYDYPPIIITEHGWSTEKGPVDQLRVNNMRAYLGALLLAMEDGTQVKGYTVWSLMDNVEWTAGTSERFGLYEVNFESETKERTARLSALVYKHIIESRTVEDGWSTNNLKIEITKKNYENKKNTNYKGEL</sequence>
<evidence type="ECO:0000256" key="5">
    <source>
        <dbReference type="ARBA" id="ARBA00023295"/>
    </source>
</evidence>
<dbReference type="AlphaFoldDB" id="A0A9R0ELA0"/>
<evidence type="ECO:0000256" key="2">
    <source>
        <dbReference type="ARBA" id="ARBA00012657"/>
    </source>
</evidence>
<evidence type="ECO:0000313" key="18">
    <source>
        <dbReference type="Proteomes" id="UP000829999"/>
    </source>
</evidence>
<evidence type="ECO:0000256" key="12">
    <source>
        <dbReference type="ARBA" id="ARBA00060858"/>
    </source>
</evidence>
<dbReference type="PROSITE" id="PS00653">
    <property type="entry name" value="GLYCOSYL_HYDROL_F1_2"/>
    <property type="match status" value="2"/>
</dbReference>
<name>A0A9R0ELA0_SPOFR</name>
<evidence type="ECO:0000256" key="15">
    <source>
        <dbReference type="ARBA" id="ARBA00081896"/>
    </source>
</evidence>
<dbReference type="PANTHER" id="PTHR10353">
    <property type="entry name" value="GLYCOSYL HYDROLASE"/>
    <property type="match status" value="1"/>
</dbReference>
<dbReference type="InterPro" id="IPR033132">
    <property type="entry name" value="GH_1_N_CS"/>
</dbReference>
<evidence type="ECO:0000256" key="8">
    <source>
        <dbReference type="ARBA" id="ARBA00050809"/>
    </source>
</evidence>
<comment type="catalytic activity">
    <reaction evidence="10">
        <text>beta-D-glucosyl-(1&lt;-&gt;1)-N-octadecanoylsphing-4-enine + H2O = N-octadecanoylsphing-4-enine + D-glucose</text>
        <dbReference type="Rhea" id="RHEA:59284"/>
        <dbReference type="ChEBI" id="CHEBI:4167"/>
        <dbReference type="ChEBI" id="CHEBI:15377"/>
        <dbReference type="ChEBI" id="CHEBI:72961"/>
        <dbReference type="ChEBI" id="CHEBI:84719"/>
    </reaction>
    <physiologicalReaction direction="left-to-right" evidence="10">
        <dbReference type="Rhea" id="RHEA:59285"/>
    </physiologicalReaction>
</comment>
<dbReference type="GO" id="GO:0016052">
    <property type="term" value="P:carbohydrate catabolic process"/>
    <property type="evidence" value="ECO:0007669"/>
    <property type="project" value="UniProtKB-ARBA"/>
</dbReference>
<dbReference type="EC" id="3.2.1.21" evidence="3"/>
<dbReference type="InterPro" id="IPR001360">
    <property type="entry name" value="Glyco_hydro_1"/>
</dbReference>